<dbReference type="Proteomes" id="UP001164965">
    <property type="component" value="Chromosome"/>
</dbReference>
<dbReference type="SUPFAM" id="SSF47598">
    <property type="entry name" value="Ribbon-helix-helix"/>
    <property type="match status" value="1"/>
</dbReference>
<keyword evidence="2" id="KW-1185">Reference proteome</keyword>
<organism evidence="1 2">
    <name type="scientific">Rhodococcus antarcticus</name>
    <dbReference type="NCBI Taxonomy" id="2987751"/>
    <lineage>
        <taxon>Bacteria</taxon>
        <taxon>Bacillati</taxon>
        <taxon>Actinomycetota</taxon>
        <taxon>Actinomycetes</taxon>
        <taxon>Mycobacteriales</taxon>
        <taxon>Nocardiaceae</taxon>
        <taxon>Rhodococcus</taxon>
    </lineage>
</organism>
<name>A0ABY6P2K2_9NOCA</name>
<accession>A0ABY6P2K2</accession>
<dbReference type="RefSeq" id="WP_265383974.1">
    <property type="nucleotide sequence ID" value="NZ_CP110615.1"/>
</dbReference>
<evidence type="ECO:0000313" key="1">
    <source>
        <dbReference type="EMBL" id="UZJ25870.1"/>
    </source>
</evidence>
<sequence>MRTTLNLPDELYRAVKVRAASDGRTVTSVVEEALRTLLAEHLAAPEPFVLRALPLRPGDDDDLPPLPFDLSDNSAVLDYLDQVALSEGRGYPG</sequence>
<proteinExistence type="predicted"/>
<reference evidence="1" key="1">
    <citation type="submission" date="2022-10" db="EMBL/GenBank/DDBJ databases">
        <title>Rhodococcus sp.75.</title>
        <authorList>
            <person name="Sun M."/>
        </authorList>
    </citation>
    <scope>NUCLEOTIDE SEQUENCE</scope>
    <source>
        <strain evidence="1">75</strain>
    </source>
</reference>
<gene>
    <name evidence="1" type="ORF">RHODO2019_05395</name>
</gene>
<dbReference type="InterPro" id="IPR010985">
    <property type="entry name" value="Ribbon_hlx_hlx"/>
</dbReference>
<evidence type="ECO:0000313" key="2">
    <source>
        <dbReference type="Proteomes" id="UP001164965"/>
    </source>
</evidence>
<protein>
    <submittedName>
        <fullName evidence="1">Type II toxin-antitoxin system VapB family antitoxin</fullName>
    </submittedName>
</protein>
<dbReference type="EMBL" id="CP110615">
    <property type="protein sequence ID" value="UZJ25870.1"/>
    <property type="molecule type" value="Genomic_DNA"/>
</dbReference>